<dbReference type="Proteomes" id="UP000515703">
    <property type="component" value="Chromosome"/>
</dbReference>
<reference evidence="7 8" key="1">
    <citation type="submission" date="2020-08" db="EMBL/GenBank/DDBJ databases">
        <title>Draft genome sequencing of an Anaerocolumna strain isolated from anoxic soil subjected to BSD treatment.</title>
        <authorList>
            <person name="Uek A."/>
            <person name="Tonouchi A."/>
        </authorList>
    </citation>
    <scope>NUCLEOTIDE SEQUENCE [LARGE SCALE GENOMIC DNA]</scope>
    <source>
        <strain evidence="7 8">CTTW</strain>
    </source>
</reference>
<dbReference type="SUPFAM" id="SSF53383">
    <property type="entry name" value="PLP-dependent transferases"/>
    <property type="match status" value="1"/>
</dbReference>
<reference evidence="7 8" key="2">
    <citation type="submission" date="2020-08" db="EMBL/GenBank/DDBJ databases">
        <authorList>
            <person name="Ueki A."/>
            <person name="Tonouchi A."/>
        </authorList>
    </citation>
    <scope>NUCLEOTIDE SEQUENCE [LARGE SCALE GENOMIC DNA]</scope>
    <source>
        <strain evidence="7 8">CTTW</strain>
    </source>
</reference>
<name>A0A7I8DT00_9FIRM</name>
<dbReference type="AlphaFoldDB" id="A0A7I8DT00"/>
<evidence type="ECO:0000259" key="6">
    <source>
        <dbReference type="PROSITE" id="PS50949"/>
    </source>
</evidence>
<dbReference type="InterPro" id="IPR051446">
    <property type="entry name" value="HTH_trans_reg/aminotransferase"/>
</dbReference>
<dbReference type="EMBL" id="AP023368">
    <property type="protein sequence ID" value="BCK00848.1"/>
    <property type="molecule type" value="Genomic_DNA"/>
</dbReference>
<accession>A0A7I8DT00</accession>
<comment type="similarity">
    <text evidence="1">In the C-terminal section; belongs to the class-I pyridoxal-phosphate-dependent aminotransferase family.</text>
</comment>
<dbReference type="Gene3D" id="3.40.640.10">
    <property type="entry name" value="Type I PLP-dependent aspartate aminotransferase-like (Major domain)"/>
    <property type="match status" value="1"/>
</dbReference>
<keyword evidence="5" id="KW-0804">Transcription</keyword>
<dbReference type="KEGG" id="acht:bsdcttw_38880"/>
<evidence type="ECO:0000256" key="4">
    <source>
        <dbReference type="ARBA" id="ARBA00023125"/>
    </source>
</evidence>
<dbReference type="Pfam" id="PF00392">
    <property type="entry name" value="GntR"/>
    <property type="match status" value="1"/>
</dbReference>
<organism evidence="7 8">
    <name type="scientific">Anaerocolumna chitinilytica</name>
    <dbReference type="NCBI Taxonomy" id="1727145"/>
    <lineage>
        <taxon>Bacteria</taxon>
        <taxon>Bacillati</taxon>
        <taxon>Bacillota</taxon>
        <taxon>Clostridia</taxon>
        <taxon>Lachnospirales</taxon>
        <taxon>Lachnospiraceae</taxon>
        <taxon>Anaerocolumna</taxon>
    </lineage>
</organism>
<dbReference type="PANTHER" id="PTHR46577:SF1">
    <property type="entry name" value="HTH-TYPE TRANSCRIPTIONAL REGULATORY PROTEIN GABR"/>
    <property type="match status" value="1"/>
</dbReference>
<evidence type="ECO:0000313" key="8">
    <source>
        <dbReference type="Proteomes" id="UP000515703"/>
    </source>
</evidence>
<feature type="domain" description="HTH gntR-type" evidence="6">
    <location>
        <begin position="1"/>
        <end position="69"/>
    </location>
</feature>
<dbReference type="InterPro" id="IPR004839">
    <property type="entry name" value="Aminotransferase_I/II_large"/>
</dbReference>
<dbReference type="PANTHER" id="PTHR46577">
    <property type="entry name" value="HTH-TYPE TRANSCRIPTIONAL REGULATORY PROTEIN GABR"/>
    <property type="match status" value="1"/>
</dbReference>
<dbReference type="InterPro" id="IPR036390">
    <property type="entry name" value="WH_DNA-bd_sf"/>
</dbReference>
<dbReference type="CDD" id="cd00609">
    <property type="entry name" value="AAT_like"/>
    <property type="match status" value="1"/>
</dbReference>
<evidence type="ECO:0000313" key="7">
    <source>
        <dbReference type="EMBL" id="BCK00848.1"/>
    </source>
</evidence>
<proteinExistence type="inferred from homology"/>
<keyword evidence="8" id="KW-1185">Reference proteome</keyword>
<dbReference type="InterPro" id="IPR036388">
    <property type="entry name" value="WH-like_DNA-bd_sf"/>
</dbReference>
<dbReference type="InterPro" id="IPR015421">
    <property type="entry name" value="PyrdxlP-dep_Trfase_major"/>
</dbReference>
<dbReference type="Pfam" id="PF00155">
    <property type="entry name" value="Aminotran_1_2"/>
    <property type="match status" value="1"/>
</dbReference>
<evidence type="ECO:0000256" key="1">
    <source>
        <dbReference type="ARBA" id="ARBA00005384"/>
    </source>
</evidence>
<dbReference type="GO" id="GO:0003677">
    <property type="term" value="F:DNA binding"/>
    <property type="evidence" value="ECO:0007669"/>
    <property type="project" value="UniProtKB-KW"/>
</dbReference>
<dbReference type="InterPro" id="IPR015424">
    <property type="entry name" value="PyrdxlP-dep_Trfase"/>
</dbReference>
<dbReference type="RefSeq" id="WP_185256479.1">
    <property type="nucleotide sequence ID" value="NZ_AP023368.1"/>
</dbReference>
<dbReference type="InterPro" id="IPR000524">
    <property type="entry name" value="Tscrpt_reg_HTH_GntR"/>
</dbReference>
<dbReference type="Gene3D" id="1.10.10.10">
    <property type="entry name" value="Winged helix-like DNA-binding domain superfamily/Winged helix DNA-binding domain"/>
    <property type="match status" value="1"/>
</dbReference>
<evidence type="ECO:0000256" key="2">
    <source>
        <dbReference type="ARBA" id="ARBA00022898"/>
    </source>
</evidence>
<dbReference type="SMART" id="SM00345">
    <property type="entry name" value="HTH_GNTR"/>
    <property type="match status" value="1"/>
</dbReference>
<keyword evidence="3" id="KW-0805">Transcription regulation</keyword>
<gene>
    <name evidence="7" type="ORF">bsdcttw_38880</name>
</gene>
<dbReference type="GO" id="GO:0003700">
    <property type="term" value="F:DNA-binding transcription factor activity"/>
    <property type="evidence" value="ECO:0007669"/>
    <property type="project" value="InterPro"/>
</dbReference>
<sequence>MYKYQIIAESIREKIHNNTLKPGEKLPSIKELVKSSGYNSDTVIKAYQLLEQEHLIYSAQRSGYYVVKSRYERKNSAAKIDLITVSPPESIHPYKDFYHCMEKSINIYKNKLLEYDKPQGMDELRTVLVKYLMNSHIFTRQQDIFITNGAQQALYILAAMPFPSGNRRIVVEQPTYSVMLKVLQCNNIPVTGVRRKEEGIDLQGLEAAFQAGDVKFFYIMPRFQNPTGFRYSKKERQEILELTGRYGVYIVEDDYLADLEIDEKQDSLYAMGEKEKIIYIRSFSKTLLPGLRLGMIILPEVLQESFTLFKQSMDLNTPTLTQGALEIYLKSSMYRSHITRTKRFYQKKMQALRTACQEIFSEKVRYHIPPTGIYALIETEKNTSEIIVNCLKKKNILVSSIKNCYLNDFTESEGIRFCICTCKEEDFCTVLQLINNEMMKLEKIKIKKDRLKNENKF</sequence>
<dbReference type="GO" id="GO:0030170">
    <property type="term" value="F:pyridoxal phosphate binding"/>
    <property type="evidence" value="ECO:0007669"/>
    <property type="project" value="InterPro"/>
</dbReference>
<evidence type="ECO:0000256" key="3">
    <source>
        <dbReference type="ARBA" id="ARBA00023015"/>
    </source>
</evidence>
<keyword evidence="4" id="KW-0238">DNA-binding</keyword>
<evidence type="ECO:0000256" key="5">
    <source>
        <dbReference type="ARBA" id="ARBA00023163"/>
    </source>
</evidence>
<dbReference type="SUPFAM" id="SSF46785">
    <property type="entry name" value="Winged helix' DNA-binding domain"/>
    <property type="match status" value="1"/>
</dbReference>
<keyword evidence="2" id="KW-0663">Pyridoxal phosphate</keyword>
<dbReference type="PROSITE" id="PS50949">
    <property type="entry name" value="HTH_GNTR"/>
    <property type="match status" value="1"/>
</dbReference>
<protein>
    <submittedName>
        <fullName evidence="7">GntR family transcriptional regulator</fullName>
    </submittedName>
</protein>
<dbReference type="CDD" id="cd07377">
    <property type="entry name" value="WHTH_GntR"/>
    <property type="match status" value="1"/>
</dbReference>